<dbReference type="Pfam" id="PF13456">
    <property type="entry name" value="RVT_3"/>
    <property type="match status" value="1"/>
</dbReference>
<evidence type="ECO:0000259" key="1">
    <source>
        <dbReference type="Pfam" id="PF13456"/>
    </source>
</evidence>
<proteinExistence type="predicted"/>
<sequence>MRDLLARLAVEDPVKGRFHVSPCERGRVWCDASSLALGVAVEIGGQTVEDAAWLQKKDDSGHINIAELDAVVKGVNLALRWGLKSVEIMTDSMMVLRWLRTVLDDENRVRVTGMSEMLVRRRLSVL</sequence>
<dbReference type="GO" id="GO:0003676">
    <property type="term" value="F:nucleic acid binding"/>
    <property type="evidence" value="ECO:0007669"/>
    <property type="project" value="InterPro"/>
</dbReference>
<dbReference type="InterPro" id="IPR036397">
    <property type="entry name" value="RNaseH_sf"/>
</dbReference>
<protein>
    <recommendedName>
        <fullName evidence="1">RNase H type-1 domain-containing protein</fullName>
    </recommendedName>
</protein>
<evidence type="ECO:0000313" key="2">
    <source>
        <dbReference type="EMBL" id="KAK3870778.1"/>
    </source>
</evidence>
<dbReference type="InterPro" id="IPR012337">
    <property type="entry name" value="RNaseH-like_sf"/>
</dbReference>
<feature type="domain" description="RNase H type-1" evidence="1">
    <location>
        <begin position="55"/>
        <end position="101"/>
    </location>
</feature>
<reference evidence="2" key="1">
    <citation type="submission" date="2023-10" db="EMBL/GenBank/DDBJ databases">
        <title>Genome assemblies of two species of porcelain crab, Petrolisthes cinctipes and Petrolisthes manimaculis (Anomura: Porcellanidae).</title>
        <authorList>
            <person name="Angst P."/>
        </authorList>
    </citation>
    <scope>NUCLEOTIDE SEQUENCE</scope>
    <source>
        <strain evidence="2">PB745_01</strain>
        <tissue evidence="2">Gill</tissue>
    </source>
</reference>
<dbReference type="SUPFAM" id="SSF53098">
    <property type="entry name" value="Ribonuclease H-like"/>
    <property type="match status" value="1"/>
</dbReference>
<dbReference type="Gene3D" id="3.30.420.10">
    <property type="entry name" value="Ribonuclease H-like superfamily/Ribonuclease H"/>
    <property type="match status" value="1"/>
</dbReference>
<comment type="caution">
    <text evidence="2">The sequence shown here is derived from an EMBL/GenBank/DDBJ whole genome shotgun (WGS) entry which is preliminary data.</text>
</comment>
<dbReference type="EMBL" id="JAWQEG010002610">
    <property type="protein sequence ID" value="KAK3870778.1"/>
    <property type="molecule type" value="Genomic_DNA"/>
</dbReference>
<dbReference type="GO" id="GO:0004523">
    <property type="term" value="F:RNA-DNA hybrid ribonuclease activity"/>
    <property type="evidence" value="ECO:0007669"/>
    <property type="project" value="InterPro"/>
</dbReference>
<keyword evidence="3" id="KW-1185">Reference proteome</keyword>
<evidence type="ECO:0000313" key="3">
    <source>
        <dbReference type="Proteomes" id="UP001286313"/>
    </source>
</evidence>
<name>A0AAE1FBE3_PETCI</name>
<dbReference type="InterPro" id="IPR002156">
    <property type="entry name" value="RNaseH_domain"/>
</dbReference>
<organism evidence="2 3">
    <name type="scientific">Petrolisthes cinctipes</name>
    <name type="common">Flat porcelain crab</name>
    <dbReference type="NCBI Taxonomy" id="88211"/>
    <lineage>
        <taxon>Eukaryota</taxon>
        <taxon>Metazoa</taxon>
        <taxon>Ecdysozoa</taxon>
        <taxon>Arthropoda</taxon>
        <taxon>Crustacea</taxon>
        <taxon>Multicrustacea</taxon>
        <taxon>Malacostraca</taxon>
        <taxon>Eumalacostraca</taxon>
        <taxon>Eucarida</taxon>
        <taxon>Decapoda</taxon>
        <taxon>Pleocyemata</taxon>
        <taxon>Anomura</taxon>
        <taxon>Galatheoidea</taxon>
        <taxon>Porcellanidae</taxon>
        <taxon>Petrolisthes</taxon>
    </lineage>
</organism>
<accession>A0AAE1FBE3</accession>
<dbReference type="AlphaFoldDB" id="A0AAE1FBE3"/>
<dbReference type="Proteomes" id="UP001286313">
    <property type="component" value="Unassembled WGS sequence"/>
</dbReference>
<gene>
    <name evidence="2" type="ORF">Pcinc_024023</name>
</gene>